<feature type="region of interest" description="Disordered" evidence="1">
    <location>
        <begin position="112"/>
        <end position="133"/>
    </location>
</feature>
<evidence type="ECO:0000313" key="3">
    <source>
        <dbReference type="Proteomes" id="UP000297245"/>
    </source>
</evidence>
<feature type="compositionally biased region" description="Low complexity" evidence="1">
    <location>
        <begin position="32"/>
        <end position="52"/>
    </location>
</feature>
<protein>
    <submittedName>
        <fullName evidence="2">Uncharacterized protein</fullName>
    </submittedName>
</protein>
<evidence type="ECO:0000256" key="1">
    <source>
        <dbReference type="SAM" id="MobiDB-lite"/>
    </source>
</evidence>
<dbReference type="AlphaFoldDB" id="A0A4S8LGC1"/>
<feature type="compositionally biased region" description="Basic and acidic residues" evidence="1">
    <location>
        <begin position="121"/>
        <end position="133"/>
    </location>
</feature>
<feature type="compositionally biased region" description="Polar residues" evidence="1">
    <location>
        <begin position="61"/>
        <end position="70"/>
    </location>
</feature>
<dbReference type="EMBL" id="ML179424">
    <property type="protein sequence ID" value="THU88044.1"/>
    <property type="molecule type" value="Genomic_DNA"/>
</dbReference>
<evidence type="ECO:0000313" key="2">
    <source>
        <dbReference type="EMBL" id="THU88044.1"/>
    </source>
</evidence>
<keyword evidence="3" id="KW-1185">Reference proteome</keyword>
<proteinExistence type="predicted"/>
<feature type="compositionally biased region" description="Polar residues" evidence="1">
    <location>
        <begin position="1"/>
        <end position="11"/>
    </location>
</feature>
<dbReference type="Proteomes" id="UP000297245">
    <property type="component" value="Unassembled WGS sequence"/>
</dbReference>
<sequence length="133" mass="14121">MRGTRSFNQRAGETRQLARTKRFAIQYVPPATSSSTTSHEPVSTSSTSTHPTDAPVPAQSPRVQTSTSFTLTQPLALSSVMTEPTPQAAVTPALDTEMAEPTGEMASLVTQTVDPSTAMDTDDHAENAGRTED</sequence>
<gene>
    <name evidence="2" type="ORF">K435DRAFT_866656</name>
</gene>
<feature type="region of interest" description="Disordered" evidence="1">
    <location>
        <begin position="1"/>
        <end position="70"/>
    </location>
</feature>
<name>A0A4S8LGC1_DENBC</name>
<organism evidence="2 3">
    <name type="scientific">Dendrothele bispora (strain CBS 962.96)</name>
    <dbReference type="NCBI Taxonomy" id="1314807"/>
    <lineage>
        <taxon>Eukaryota</taxon>
        <taxon>Fungi</taxon>
        <taxon>Dikarya</taxon>
        <taxon>Basidiomycota</taxon>
        <taxon>Agaricomycotina</taxon>
        <taxon>Agaricomycetes</taxon>
        <taxon>Agaricomycetidae</taxon>
        <taxon>Agaricales</taxon>
        <taxon>Agaricales incertae sedis</taxon>
        <taxon>Dendrothele</taxon>
    </lineage>
</organism>
<reference evidence="2 3" key="1">
    <citation type="journal article" date="2019" name="Nat. Ecol. Evol.">
        <title>Megaphylogeny resolves global patterns of mushroom evolution.</title>
        <authorList>
            <person name="Varga T."/>
            <person name="Krizsan K."/>
            <person name="Foldi C."/>
            <person name="Dima B."/>
            <person name="Sanchez-Garcia M."/>
            <person name="Sanchez-Ramirez S."/>
            <person name="Szollosi G.J."/>
            <person name="Szarkandi J.G."/>
            <person name="Papp V."/>
            <person name="Albert L."/>
            <person name="Andreopoulos W."/>
            <person name="Angelini C."/>
            <person name="Antonin V."/>
            <person name="Barry K.W."/>
            <person name="Bougher N.L."/>
            <person name="Buchanan P."/>
            <person name="Buyck B."/>
            <person name="Bense V."/>
            <person name="Catcheside P."/>
            <person name="Chovatia M."/>
            <person name="Cooper J."/>
            <person name="Damon W."/>
            <person name="Desjardin D."/>
            <person name="Finy P."/>
            <person name="Geml J."/>
            <person name="Haridas S."/>
            <person name="Hughes K."/>
            <person name="Justo A."/>
            <person name="Karasinski D."/>
            <person name="Kautmanova I."/>
            <person name="Kiss B."/>
            <person name="Kocsube S."/>
            <person name="Kotiranta H."/>
            <person name="LaButti K.M."/>
            <person name="Lechner B.E."/>
            <person name="Liimatainen K."/>
            <person name="Lipzen A."/>
            <person name="Lukacs Z."/>
            <person name="Mihaltcheva S."/>
            <person name="Morgado L.N."/>
            <person name="Niskanen T."/>
            <person name="Noordeloos M.E."/>
            <person name="Ohm R.A."/>
            <person name="Ortiz-Santana B."/>
            <person name="Ovrebo C."/>
            <person name="Racz N."/>
            <person name="Riley R."/>
            <person name="Savchenko A."/>
            <person name="Shiryaev A."/>
            <person name="Soop K."/>
            <person name="Spirin V."/>
            <person name="Szebenyi C."/>
            <person name="Tomsovsky M."/>
            <person name="Tulloss R.E."/>
            <person name="Uehling J."/>
            <person name="Grigoriev I.V."/>
            <person name="Vagvolgyi C."/>
            <person name="Papp T."/>
            <person name="Martin F.M."/>
            <person name="Miettinen O."/>
            <person name="Hibbett D.S."/>
            <person name="Nagy L.G."/>
        </authorList>
    </citation>
    <scope>NUCLEOTIDE SEQUENCE [LARGE SCALE GENOMIC DNA]</scope>
    <source>
        <strain evidence="2 3">CBS 962.96</strain>
    </source>
</reference>
<accession>A0A4S8LGC1</accession>